<keyword evidence="6 7" id="KW-0119">Carbohydrate metabolism</keyword>
<comment type="catalytic activity">
    <reaction evidence="1">
        <text>beta-D-fructose 1,6-bisphosphate + H2O = beta-D-fructose 6-phosphate + phosphate</text>
        <dbReference type="Rhea" id="RHEA:11064"/>
        <dbReference type="ChEBI" id="CHEBI:15377"/>
        <dbReference type="ChEBI" id="CHEBI:32966"/>
        <dbReference type="ChEBI" id="CHEBI:43474"/>
        <dbReference type="ChEBI" id="CHEBI:57634"/>
        <dbReference type="EC" id="3.1.3.11"/>
    </reaction>
</comment>
<evidence type="ECO:0000313" key="8">
    <source>
        <dbReference type="EMBL" id="WPX96874.1"/>
    </source>
</evidence>
<dbReference type="Proteomes" id="UP001327219">
    <property type="component" value="Chromosome"/>
</dbReference>
<dbReference type="Gene3D" id="3.30.540.10">
    <property type="entry name" value="Fructose-1,6-Bisphosphatase, subunit A, domain 1"/>
    <property type="match status" value="1"/>
</dbReference>
<evidence type="ECO:0000313" key="9">
    <source>
        <dbReference type="Proteomes" id="UP001327219"/>
    </source>
</evidence>
<dbReference type="Pfam" id="PF03320">
    <property type="entry name" value="FBPase_glpX"/>
    <property type="match status" value="1"/>
</dbReference>
<accession>A0ABZ0UMC6</accession>
<protein>
    <recommendedName>
        <fullName evidence="7">Fructose-1,6-bisphosphatase</fullName>
    </recommendedName>
</protein>
<keyword evidence="3" id="KW-0479">Metal-binding</keyword>
<evidence type="ECO:0000256" key="6">
    <source>
        <dbReference type="ARBA" id="ARBA00023277"/>
    </source>
</evidence>
<evidence type="ECO:0000256" key="2">
    <source>
        <dbReference type="ARBA" id="ARBA00008989"/>
    </source>
</evidence>
<reference evidence="8 9" key="1">
    <citation type="submission" date="2022-11" db="EMBL/GenBank/DDBJ databases">
        <title>Host association and intracellularity evolved multiple times independently in the Rickettsiales.</title>
        <authorList>
            <person name="Castelli M."/>
            <person name="Nardi T."/>
            <person name="Gammuto L."/>
            <person name="Bellinzona G."/>
            <person name="Sabaneyeva E."/>
            <person name="Potekhin A."/>
            <person name="Serra V."/>
            <person name="Petroni G."/>
            <person name="Sassera D."/>
        </authorList>
    </citation>
    <scope>NUCLEOTIDE SEQUENCE [LARGE SCALE GENOMIC DNA]</scope>
    <source>
        <strain evidence="8 9">NDG2</strain>
    </source>
</reference>
<gene>
    <name evidence="8" type="ORF">Bandiella_01008</name>
</gene>
<keyword evidence="4" id="KW-0378">Hydrolase</keyword>
<name>A0ABZ0UMC6_9RICK</name>
<sequence>MLDRWLFEALKVTETTAVGCYDWIGKGNNIAADQAAVNAMREALNALPFDGRIVIGEGERDAAPMLYIGEKVGAGGEVIEVAVDPLEGTNICARGDYGSMVVMALSTAGSFLNAPDIYMEKIVIGPDYPEEIICVNDGTRENLTRLAKHKKCRTDDLVVMILDRERHKNSIDGARALGAKVFLLADGDISAAIAAATPGSGVDMYIGVGGAPEGVLAAAALKCIGGQMKARLVFKTSEEIKRAKAMGIEDIDKVYNAHGLVKNDAIFSATGVTDGLLVNGIKKQNSHIITETLLMSTLQKKAFKIKTKSC</sequence>
<dbReference type="SUPFAM" id="SSF56655">
    <property type="entry name" value="Carbohydrate phosphatase"/>
    <property type="match status" value="1"/>
</dbReference>
<keyword evidence="9" id="KW-1185">Reference proteome</keyword>
<dbReference type="PIRSF" id="PIRSF004532">
    <property type="entry name" value="GlpX"/>
    <property type="match status" value="1"/>
</dbReference>
<keyword evidence="5" id="KW-0464">Manganese</keyword>
<proteinExistence type="inferred from homology"/>
<evidence type="ECO:0000256" key="5">
    <source>
        <dbReference type="ARBA" id="ARBA00023211"/>
    </source>
</evidence>
<dbReference type="PANTHER" id="PTHR30447">
    <property type="entry name" value="FRUCTOSE-1,6-BISPHOSPHATASE CLASS 2"/>
    <property type="match status" value="1"/>
</dbReference>
<evidence type="ECO:0000256" key="7">
    <source>
        <dbReference type="PIRNR" id="PIRNR004532"/>
    </source>
</evidence>
<evidence type="ECO:0000256" key="1">
    <source>
        <dbReference type="ARBA" id="ARBA00001273"/>
    </source>
</evidence>
<dbReference type="NCBIfam" id="TIGR00330">
    <property type="entry name" value="glpX"/>
    <property type="match status" value="1"/>
</dbReference>
<evidence type="ECO:0000256" key="3">
    <source>
        <dbReference type="ARBA" id="ARBA00022723"/>
    </source>
</evidence>
<dbReference type="EMBL" id="CP110820">
    <property type="protein sequence ID" value="WPX96874.1"/>
    <property type="molecule type" value="Genomic_DNA"/>
</dbReference>
<comment type="similarity">
    <text evidence="2 7">Belongs to the FBPase class 2 family.</text>
</comment>
<evidence type="ECO:0000256" key="4">
    <source>
        <dbReference type="ARBA" id="ARBA00022801"/>
    </source>
</evidence>
<dbReference type="RefSeq" id="WP_323732563.1">
    <property type="nucleotide sequence ID" value="NZ_CP110820.1"/>
</dbReference>
<dbReference type="InterPro" id="IPR004464">
    <property type="entry name" value="FBPase_class-2/SBPase"/>
</dbReference>
<dbReference type="PANTHER" id="PTHR30447:SF0">
    <property type="entry name" value="FRUCTOSE-1,6-BISPHOSPHATASE 1 CLASS 2-RELATED"/>
    <property type="match status" value="1"/>
</dbReference>
<dbReference type="CDD" id="cd01516">
    <property type="entry name" value="FBPase_glpX"/>
    <property type="match status" value="1"/>
</dbReference>
<organism evidence="8 9">
    <name type="scientific">Candidatus Bandiella euplotis</name>
    <dbReference type="NCBI Taxonomy" id="1664265"/>
    <lineage>
        <taxon>Bacteria</taxon>
        <taxon>Pseudomonadati</taxon>
        <taxon>Pseudomonadota</taxon>
        <taxon>Alphaproteobacteria</taxon>
        <taxon>Rickettsiales</taxon>
        <taxon>Candidatus Midichloriaceae</taxon>
        <taxon>Candidatus Bandiella</taxon>
    </lineage>
</organism>
<dbReference type="Gene3D" id="3.40.190.90">
    <property type="match status" value="1"/>
</dbReference>